<feature type="compositionally biased region" description="Acidic residues" evidence="1">
    <location>
        <begin position="296"/>
        <end position="305"/>
    </location>
</feature>
<feature type="region of interest" description="Disordered" evidence="1">
    <location>
        <begin position="434"/>
        <end position="467"/>
    </location>
</feature>
<feature type="region of interest" description="Disordered" evidence="1">
    <location>
        <begin position="34"/>
        <end position="83"/>
    </location>
</feature>
<gene>
    <name evidence="2" type="ORF">RFI_17514</name>
</gene>
<reference evidence="2 3" key="1">
    <citation type="journal article" date="2013" name="Curr. Biol.">
        <title>The Genome of the Foraminiferan Reticulomyxa filosa.</title>
        <authorList>
            <person name="Glockner G."/>
            <person name="Hulsmann N."/>
            <person name="Schleicher M."/>
            <person name="Noegel A.A."/>
            <person name="Eichinger L."/>
            <person name="Gallinger C."/>
            <person name="Pawlowski J."/>
            <person name="Sierra R."/>
            <person name="Euteneuer U."/>
            <person name="Pillet L."/>
            <person name="Moustafa A."/>
            <person name="Platzer M."/>
            <person name="Groth M."/>
            <person name="Szafranski K."/>
            <person name="Schliwa M."/>
        </authorList>
    </citation>
    <scope>NUCLEOTIDE SEQUENCE [LARGE SCALE GENOMIC DNA]</scope>
</reference>
<dbReference type="Proteomes" id="UP000023152">
    <property type="component" value="Unassembled WGS sequence"/>
</dbReference>
<dbReference type="EMBL" id="ASPP01013364">
    <property type="protein sequence ID" value="ETO19715.1"/>
    <property type="molecule type" value="Genomic_DNA"/>
</dbReference>
<protein>
    <submittedName>
        <fullName evidence="2">Uncharacterized protein</fullName>
    </submittedName>
</protein>
<feature type="compositionally biased region" description="Low complexity" evidence="1">
    <location>
        <begin position="270"/>
        <end position="292"/>
    </location>
</feature>
<feature type="region of interest" description="Disordered" evidence="1">
    <location>
        <begin position="359"/>
        <end position="419"/>
    </location>
</feature>
<dbReference type="AlphaFoldDB" id="X6N0B0"/>
<evidence type="ECO:0000256" key="1">
    <source>
        <dbReference type="SAM" id="MobiDB-lite"/>
    </source>
</evidence>
<accession>X6N0B0</accession>
<feature type="region of interest" description="Disordered" evidence="1">
    <location>
        <begin position="213"/>
        <end position="328"/>
    </location>
</feature>
<feature type="region of interest" description="Disordered" evidence="1">
    <location>
        <begin position="130"/>
        <end position="152"/>
    </location>
</feature>
<evidence type="ECO:0000313" key="3">
    <source>
        <dbReference type="Proteomes" id="UP000023152"/>
    </source>
</evidence>
<feature type="compositionally biased region" description="Basic residues" evidence="1">
    <location>
        <begin position="223"/>
        <end position="237"/>
    </location>
</feature>
<name>X6N0B0_RETFI</name>
<organism evidence="2 3">
    <name type="scientific">Reticulomyxa filosa</name>
    <dbReference type="NCBI Taxonomy" id="46433"/>
    <lineage>
        <taxon>Eukaryota</taxon>
        <taxon>Sar</taxon>
        <taxon>Rhizaria</taxon>
        <taxon>Retaria</taxon>
        <taxon>Foraminifera</taxon>
        <taxon>Monothalamids</taxon>
        <taxon>Reticulomyxidae</taxon>
        <taxon>Reticulomyxa</taxon>
    </lineage>
</organism>
<keyword evidence="3" id="KW-1185">Reference proteome</keyword>
<feature type="compositionally biased region" description="Low complexity" evidence="1">
    <location>
        <begin position="359"/>
        <end position="383"/>
    </location>
</feature>
<sequence>MSLQEIINDSSLASHIRQKLVLLLPLLLTNNDISTSPPPTLINGGKERLSATEEETPTQAQAQAQAQAQEAQEDRVPPTISKPRVFKGFVSDDRTSPDTIPKSSSTQLLIKQFEQSRLVCVCVFKNSNENTDTKPDTDDSNDSSAEDGLRNERLSPAPQKLFCLFVCSCVRMEIAMAMTIINENKNVRMCVLSNNTKREKASRHRYSNTSHVLEVSSCSSHNSKSHNAHWTNLKHKPQPPPPLSFSSSSSLPANRKPLLPAGRSGHHKTLTCSTATGTTLTHHSSHMTSNSLAITEEAEAEEEEEGPLKITSDPESSPPPPPPSSLSFQPTVHITLEYESGQDQSYHRDSSLSDVISVASSVGAGSSEPPGSEDASSQRPHSSSSHDRELIAAKMPPSKPLPANLTNLRSGTNPKPMAMPITKRSESYTRIKSPNHDVLSTPVTEQIGGNTPVSDDNEVTPQASNSLPGKIKSAKVWTLTDLVLEIASPTRHDMQKTLSALILCHKTFTDSM</sequence>
<feature type="compositionally biased region" description="Polar residues" evidence="1">
    <location>
        <begin position="404"/>
        <end position="413"/>
    </location>
</feature>
<evidence type="ECO:0000313" key="2">
    <source>
        <dbReference type="EMBL" id="ETO19715.1"/>
    </source>
</evidence>
<comment type="caution">
    <text evidence="2">The sequence shown here is derived from an EMBL/GenBank/DDBJ whole genome shotgun (WGS) entry which is preliminary data.</text>
</comment>
<feature type="compositionally biased region" description="Polar residues" evidence="1">
    <location>
        <begin position="441"/>
        <end position="467"/>
    </location>
</feature>
<feature type="compositionally biased region" description="Low complexity" evidence="1">
    <location>
        <begin position="57"/>
        <end position="70"/>
    </location>
</feature>
<proteinExistence type="predicted"/>